<accession>A0A4V2MWT2</accession>
<reference evidence="1 2" key="1">
    <citation type="submission" date="2018-11" db="EMBL/GenBank/DDBJ databases">
        <title>Genome assembly of Steccherinum ochraceum LE-BIN_3174, the white-rot fungus of the Steccherinaceae family (The Residual Polyporoid clade, Polyporales, Basidiomycota).</title>
        <authorList>
            <person name="Fedorova T.V."/>
            <person name="Glazunova O.A."/>
            <person name="Landesman E.O."/>
            <person name="Moiseenko K.V."/>
            <person name="Psurtseva N.V."/>
            <person name="Savinova O.S."/>
            <person name="Shakhova N.V."/>
            <person name="Tyazhelova T.V."/>
            <person name="Vasina D.V."/>
        </authorList>
    </citation>
    <scope>NUCLEOTIDE SEQUENCE [LARGE SCALE GENOMIC DNA]</scope>
    <source>
        <strain evidence="1 2">LE-BIN_3174</strain>
    </source>
</reference>
<dbReference type="EMBL" id="RWJN01000096">
    <property type="protein sequence ID" value="TCD67467.1"/>
    <property type="molecule type" value="Genomic_DNA"/>
</dbReference>
<name>A0A4V2MWT2_9APHY</name>
<dbReference type="Proteomes" id="UP000292702">
    <property type="component" value="Unassembled WGS sequence"/>
</dbReference>
<dbReference type="AlphaFoldDB" id="A0A4V2MWT2"/>
<protein>
    <recommendedName>
        <fullName evidence="3">F-box domain-containing protein</fullName>
    </recommendedName>
</protein>
<evidence type="ECO:0000313" key="1">
    <source>
        <dbReference type="EMBL" id="TCD67467.1"/>
    </source>
</evidence>
<gene>
    <name evidence="1" type="ORF">EIP91_012328</name>
</gene>
<sequence>MRYTHRTISPHPFCFTRWATPLLEELVLTDIHLHWAKRAFPPTLTRLVVDKNTLDKSRLVSAATILGVLQDLPALRSLELHRVLGDPLPLTLPSPIATPCLAYMHITAPFQAACSFVRACSISPVAKVELSSDGNLSGVEVPTFSATLAPLITTLRPRSLILIRGHLHFSLAPNVCDHDSDSPVLDREHPYVSLTTTDHDAALSIFKDAQLHQSMWPSLDLLSITTLSVLGPIDVKKRTSLLGWVSLVEGLSNLESLHVYGSSSSVAEVTALFPLLNQRYKTTESQKTRYCLPKLRRVELHKVTFRPVDKFGLLDVGDRGRILQRMKAFRDLIRKRKEAECPLEKIALIRCFGVLKEDVAVLQEEVEVDWVEVKWADLEEGRDYITISSDSDDAE</sequence>
<organism evidence="1 2">
    <name type="scientific">Steccherinum ochraceum</name>
    <dbReference type="NCBI Taxonomy" id="92696"/>
    <lineage>
        <taxon>Eukaryota</taxon>
        <taxon>Fungi</taxon>
        <taxon>Dikarya</taxon>
        <taxon>Basidiomycota</taxon>
        <taxon>Agaricomycotina</taxon>
        <taxon>Agaricomycetes</taxon>
        <taxon>Polyporales</taxon>
        <taxon>Steccherinaceae</taxon>
        <taxon>Steccherinum</taxon>
    </lineage>
</organism>
<comment type="caution">
    <text evidence="1">The sequence shown here is derived from an EMBL/GenBank/DDBJ whole genome shotgun (WGS) entry which is preliminary data.</text>
</comment>
<evidence type="ECO:0008006" key="3">
    <source>
        <dbReference type="Google" id="ProtNLM"/>
    </source>
</evidence>
<evidence type="ECO:0000313" key="2">
    <source>
        <dbReference type="Proteomes" id="UP000292702"/>
    </source>
</evidence>
<proteinExistence type="predicted"/>
<keyword evidence="2" id="KW-1185">Reference proteome</keyword>